<dbReference type="RefSeq" id="WP_313766159.1">
    <property type="nucleotide sequence ID" value="NZ_BAAAVH010000054.1"/>
</dbReference>
<comment type="caution">
    <text evidence="1">The sequence shown here is derived from an EMBL/GenBank/DDBJ whole genome shotgun (WGS) entry which is preliminary data.</text>
</comment>
<gene>
    <name evidence="1" type="ORF">ACFP0N_38265</name>
</gene>
<proteinExistence type="predicted"/>
<organism evidence="1 2">
    <name type="scientific">Kitasatospora aburaviensis</name>
    <dbReference type="NCBI Taxonomy" id="67265"/>
    <lineage>
        <taxon>Bacteria</taxon>
        <taxon>Bacillati</taxon>
        <taxon>Actinomycetota</taxon>
        <taxon>Actinomycetes</taxon>
        <taxon>Kitasatosporales</taxon>
        <taxon>Streptomycetaceae</taxon>
        <taxon>Kitasatospora</taxon>
    </lineage>
</organism>
<evidence type="ECO:0000313" key="2">
    <source>
        <dbReference type="Proteomes" id="UP001596067"/>
    </source>
</evidence>
<keyword evidence="2" id="KW-1185">Reference proteome</keyword>
<dbReference type="Proteomes" id="UP001596067">
    <property type="component" value="Unassembled WGS sequence"/>
</dbReference>
<name>A0ABW1FCT8_9ACTN</name>
<evidence type="ECO:0000313" key="1">
    <source>
        <dbReference type="EMBL" id="MFC5890813.1"/>
    </source>
</evidence>
<reference evidence="2" key="1">
    <citation type="journal article" date="2019" name="Int. J. Syst. Evol. Microbiol.">
        <title>The Global Catalogue of Microorganisms (GCM) 10K type strain sequencing project: providing services to taxonomists for standard genome sequencing and annotation.</title>
        <authorList>
            <consortium name="The Broad Institute Genomics Platform"/>
            <consortium name="The Broad Institute Genome Sequencing Center for Infectious Disease"/>
            <person name="Wu L."/>
            <person name="Ma J."/>
        </authorList>
    </citation>
    <scope>NUCLEOTIDE SEQUENCE [LARGE SCALE GENOMIC DNA]</scope>
    <source>
        <strain evidence="2">CGMCC 4.1469</strain>
    </source>
</reference>
<accession>A0ABW1FCT8</accession>
<sequence length="109" mass="12131">MASDGPLTDHELTAIERRAAAAAPGPWLASPDGEGRGLGGESFIRIQPRADVDDELYVRRYVDDEEVVSRDPRLHADLEFIAAAREDVPRLVAEVRRLQAVLDRRRGGW</sequence>
<protein>
    <submittedName>
        <fullName evidence="1">Uncharacterized protein</fullName>
    </submittedName>
</protein>
<dbReference type="EMBL" id="JBHSOD010000097">
    <property type="protein sequence ID" value="MFC5890813.1"/>
    <property type="molecule type" value="Genomic_DNA"/>
</dbReference>